<evidence type="ECO:0000313" key="2">
    <source>
        <dbReference type="Proteomes" id="UP000580856"/>
    </source>
</evidence>
<dbReference type="RefSeq" id="WP_167942608.1">
    <property type="nucleotide sequence ID" value="NZ_JAATJA010000006.1"/>
</dbReference>
<evidence type="ECO:0000313" key="1">
    <source>
        <dbReference type="EMBL" id="NJB69518.1"/>
    </source>
</evidence>
<dbReference type="Proteomes" id="UP000580856">
    <property type="component" value="Unassembled WGS sequence"/>
</dbReference>
<protein>
    <submittedName>
        <fullName evidence="1">CofD-related protein of GAK system</fullName>
    </submittedName>
</protein>
<dbReference type="InterPro" id="IPR002882">
    <property type="entry name" value="CofD"/>
</dbReference>
<dbReference type="NCBIfam" id="TIGR04357">
    <property type="entry name" value="CofD_rel_GAK"/>
    <property type="match status" value="1"/>
</dbReference>
<accession>A0A846QN14</accession>
<keyword evidence="2" id="KW-1185">Reference proteome</keyword>
<comment type="caution">
    <text evidence="1">The sequence shown here is derived from an EMBL/GenBank/DDBJ whole genome shotgun (WGS) entry which is preliminary data.</text>
</comment>
<dbReference type="Gene3D" id="3.40.50.10680">
    <property type="entry name" value="CofD-like domains"/>
    <property type="match status" value="1"/>
</dbReference>
<dbReference type="GO" id="GO:0043743">
    <property type="term" value="F:LPPG:FO 2-phospho-L-lactate transferase activity"/>
    <property type="evidence" value="ECO:0007669"/>
    <property type="project" value="InterPro"/>
</dbReference>
<reference evidence="1 2" key="1">
    <citation type="submission" date="2020-03" db="EMBL/GenBank/DDBJ databases">
        <title>Genomic Encyclopedia of Type Strains, Phase IV (KMG-IV): sequencing the most valuable type-strain genomes for metagenomic binning, comparative biology and taxonomic classification.</title>
        <authorList>
            <person name="Goeker M."/>
        </authorList>
    </citation>
    <scope>NUCLEOTIDE SEQUENCE [LARGE SCALE GENOMIC DNA]</scope>
    <source>
        <strain evidence="1 2">DSM 24233</strain>
    </source>
</reference>
<dbReference type="InterPro" id="IPR038136">
    <property type="entry name" value="CofD-like_dom_sf"/>
</dbReference>
<dbReference type="EMBL" id="JAATJA010000006">
    <property type="protein sequence ID" value="NJB69518.1"/>
    <property type="molecule type" value="Genomic_DNA"/>
</dbReference>
<dbReference type="AlphaFoldDB" id="A0A846QN14"/>
<dbReference type="CDD" id="cd07187">
    <property type="entry name" value="YvcK_like"/>
    <property type="match status" value="1"/>
</dbReference>
<dbReference type="SUPFAM" id="SSF142338">
    <property type="entry name" value="CofD-like"/>
    <property type="match status" value="1"/>
</dbReference>
<dbReference type="PANTHER" id="PTHR31240:SF0">
    <property type="entry name" value="MATERNAL EFFECT EMBRYO ARREST 18"/>
    <property type="match status" value="1"/>
</dbReference>
<dbReference type="PANTHER" id="PTHR31240">
    <property type="entry name" value="MATERNAL EFFECT EMBRYO ARREST 18"/>
    <property type="match status" value="1"/>
</dbReference>
<proteinExistence type="predicted"/>
<dbReference type="Pfam" id="PF01933">
    <property type="entry name" value="CofD"/>
    <property type="match status" value="1"/>
</dbReference>
<name>A0A846QN14_9BACT</name>
<sequence>MSDRTHEQHALRVHIARRATLPDPVKLARYEKSPELGPRVLFFSGGSALRGLSREIIRYTYNSIHIITPFDSGGSSAKLRTAFDMPAIGDVRNRLMALADQSLHGNPEIFALFAHRFPLDAPQEELLHELARMQRGEHPLVAGVPDPMHHIIRHYLSTFLRRMPDTFDLRGASIGNLVLTAGYLENNRQMSPVIYIFSKLVQVRGEVHPVLNGSLHLAARLANGETLLGQHRITGKETPPPASPITGVHLTATPEDPTPIAASAPDNILALIRDAELICYPMGSFYSSLMANLLPQGIGRAILDAECPKIFIPNMGNDPESRTLSVAEETRRLLTELRRDTAPDTPADRLLNLVLVDGHAGQYPGGIDAQSLEHLGVRVVDAPLVTTASAPLIAPERLAPLLLSLT</sequence>
<gene>
    <name evidence="1" type="ORF">GGQ74_003229</name>
</gene>
<organism evidence="1 2">
    <name type="scientific">Desulfobaculum xiamenense</name>
    <dbReference type="NCBI Taxonomy" id="995050"/>
    <lineage>
        <taxon>Bacteria</taxon>
        <taxon>Pseudomonadati</taxon>
        <taxon>Thermodesulfobacteriota</taxon>
        <taxon>Desulfovibrionia</taxon>
        <taxon>Desulfovibrionales</taxon>
        <taxon>Desulfovibrionaceae</taxon>
        <taxon>Desulfobaculum</taxon>
    </lineage>
</organism>
<dbReference type="InterPro" id="IPR027591">
    <property type="entry name" value="CofD-rel_GAK"/>
</dbReference>